<evidence type="ECO:0000313" key="2">
    <source>
        <dbReference type="Proteomes" id="UP000004995"/>
    </source>
</evidence>
<dbReference type="InParanoid" id="K3Z1Y7"/>
<dbReference type="EnsemblPlants" id="KQL31939">
    <property type="protein sequence ID" value="KQL31939"/>
    <property type="gene ID" value="SETIT_020555mg"/>
</dbReference>
<protein>
    <submittedName>
        <fullName evidence="1">Uncharacterized protein</fullName>
    </submittedName>
</protein>
<dbReference type="EMBL" id="AGNK02000587">
    <property type="status" value="NOT_ANNOTATED_CDS"/>
    <property type="molecule type" value="Genomic_DNA"/>
</dbReference>
<dbReference type="Proteomes" id="UP000004995">
    <property type="component" value="Unassembled WGS sequence"/>
</dbReference>
<reference evidence="2" key="1">
    <citation type="journal article" date="2012" name="Nat. Biotechnol.">
        <title>Reference genome sequence of the model plant Setaria.</title>
        <authorList>
            <person name="Bennetzen J.L."/>
            <person name="Schmutz J."/>
            <person name="Wang H."/>
            <person name="Percifield R."/>
            <person name="Hawkins J."/>
            <person name="Pontaroli A.C."/>
            <person name="Estep M."/>
            <person name="Feng L."/>
            <person name="Vaughn J.N."/>
            <person name="Grimwood J."/>
            <person name="Jenkins J."/>
            <person name="Barry K."/>
            <person name="Lindquist E."/>
            <person name="Hellsten U."/>
            <person name="Deshpande S."/>
            <person name="Wang X."/>
            <person name="Wu X."/>
            <person name="Mitros T."/>
            <person name="Triplett J."/>
            <person name="Yang X."/>
            <person name="Ye C.Y."/>
            <person name="Mauro-Herrera M."/>
            <person name="Wang L."/>
            <person name="Li P."/>
            <person name="Sharma M."/>
            <person name="Sharma R."/>
            <person name="Ronald P.C."/>
            <person name="Panaud O."/>
            <person name="Kellogg E.A."/>
            <person name="Brutnell T.P."/>
            <person name="Doust A.N."/>
            <person name="Tuskan G.A."/>
            <person name="Rokhsar D."/>
            <person name="Devos K.M."/>
        </authorList>
    </citation>
    <scope>NUCLEOTIDE SEQUENCE [LARGE SCALE GENOMIC DNA]</scope>
    <source>
        <strain evidence="2">cv. Yugu1</strain>
    </source>
</reference>
<proteinExistence type="predicted"/>
<sequence length="31" mass="3768">MHGLKKFNQSHVLLRRAYLVIRHTNRSHEII</sequence>
<keyword evidence="2" id="KW-1185">Reference proteome</keyword>
<organism evidence="1 2">
    <name type="scientific">Setaria italica</name>
    <name type="common">Foxtail millet</name>
    <name type="synonym">Panicum italicum</name>
    <dbReference type="NCBI Taxonomy" id="4555"/>
    <lineage>
        <taxon>Eukaryota</taxon>
        <taxon>Viridiplantae</taxon>
        <taxon>Streptophyta</taxon>
        <taxon>Embryophyta</taxon>
        <taxon>Tracheophyta</taxon>
        <taxon>Spermatophyta</taxon>
        <taxon>Magnoliopsida</taxon>
        <taxon>Liliopsida</taxon>
        <taxon>Poales</taxon>
        <taxon>Poaceae</taxon>
        <taxon>PACMAD clade</taxon>
        <taxon>Panicoideae</taxon>
        <taxon>Panicodae</taxon>
        <taxon>Paniceae</taxon>
        <taxon>Cenchrinae</taxon>
        <taxon>Setaria</taxon>
    </lineage>
</organism>
<dbReference type="Gramene" id="KQL31939">
    <property type="protein sequence ID" value="KQL31939"/>
    <property type="gene ID" value="SETIT_020555mg"/>
</dbReference>
<name>K3Z1Y7_SETIT</name>
<reference evidence="1" key="2">
    <citation type="submission" date="2018-08" db="UniProtKB">
        <authorList>
            <consortium name="EnsemblPlants"/>
        </authorList>
    </citation>
    <scope>IDENTIFICATION</scope>
    <source>
        <strain evidence="1">Yugu1</strain>
    </source>
</reference>
<accession>K3Z1Y7</accession>
<dbReference type="HOGENOM" id="CLU_3400073_0_0_1"/>
<dbReference type="AlphaFoldDB" id="K3Z1Y7"/>
<evidence type="ECO:0000313" key="1">
    <source>
        <dbReference type="EnsemblPlants" id="KQL31939"/>
    </source>
</evidence>